<feature type="domain" description="Transposase DDE" evidence="1">
    <location>
        <begin position="1"/>
        <end position="79"/>
    </location>
</feature>
<dbReference type="Pfam" id="PF13586">
    <property type="entry name" value="DDE_Tnp_1_2"/>
    <property type="match status" value="1"/>
</dbReference>
<dbReference type="EMBL" id="JAAIVB010000009">
    <property type="protein sequence ID" value="NEX59941.1"/>
    <property type="molecule type" value="Genomic_DNA"/>
</dbReference>
<keyword evidence="3" id="KW-1185">Reference proteome</keyword>
<evidence type="ECO:0000313" key="3">
    <source>
        <dbReference type="Proteomes" id="UP000482155"/>
    </source>
</evidence>
<gene>
    <name evidence="2" type="ORF">G3574_02510</name>
</gene>
<dbReference type="RefSeq" id="WP_163960448.1">
    <property type="nucleotide sequence ID" value="NZ_JAAIVB010000009.1"/>
</dbReference>
<reference evidence="2 3" key="1">
    <citation type="submission" date="2020-02" db="EMBL/GenBank/DDBJ databases">
        <authorList>
            <person name="Kim M.K."/>
        </authorList>
    </citation>
    <scope>NUCLEOTIDE SEQUENCE [LARGE SCALE GENOMIC DNA]</scope>
    <source>
        <strain evidence="2 3">17J57-3</strain>
    </source>
</reference>
<organism evidence="2 3">
    <name type="scientific">Noviherbaspirillum galbum</name>
    <dbReference type="NCBI Taxonomy" id="2709383"/>
    <lineage>
        <taxon>Bacteria</taxon>
        <taxon>Pseudomonadati</taxon>
        <taxon>Pseudomonadota</taxon>
        <taxon>Betaproteobacteria</taxon>
        <taxon>Burkholderiales</taxon>
        <taxon>Oxalobacteraceae</taxon>
        <taxon>Noviherbaspirillum</taxon>
    </lineage>
</organism>
<comment type="caution">
    <text evidence="2">The sequence shown here is derived from an EMBL/GenBank/DDBJ whole genome shotgun (WGS) entry which is preliminary data.</text>
</comment>
<protein>
    <submittedName>
        <fullName evidence="2">Transposase</fullName>
    </submittedName>
</protein>
<proteinExistence type="predicted"/>
<evidence type="ECO:0000259" key="1">
    <source>
        <dbReference type="Pfam" id="PF13586"/>
    </source>
</evidence>
<sequence length="92" mass="10670">MCIDKGYDYPAIWQLTVYLGYRPHIRSGGEEAKRCKAGKRAQRWAVECTRSWINRLRGLLICWAKKAENYLAFLYLQLACSVITWRSIGLLG</sequence>
<dbReference type="InterPro" id="IPR025668">
    <property type="entry name" value="Tnp_DDE_dom"/>
</dbReference>
<name>A0A6B3SGG6_9BURK</name>
<dbReference type="Proteomes" id="UP000482155">
    <property type="component" value="Unassembled WGS sequence"/>
</dbReference>
<evidence type="ECO:0000313" key="2">
    <source>
        <dbReference type="EMBL" id="NEX59941.1"/>
    </source>
</evidence>
<accession>A0A6B3SGG6</accession>
<dbReference type="AlphaFoldDB" id="A0A6B3SGG6"/>